<dbReference type="STRING" id="1049789.LEP1GSC050_3336"/>
<sequence length="142" mass="16379">MIPNTTAMTVVKTKYTKTWDPNFLRFSRLSPAFTPKRIEENTRGIIIICKRIKNSCPGRPNQFARMELVDMSKNLYSGLRQSPTAVPENKPISTRSQSLALISKIKPEFNRLIPLNVDMNDRIGRFHYFSIDFSLFKLIVKA</sequence>
<reference evidence="1" key="1">
    <citation type="submission" date="2013-05" db="EMBL/GenBank/DDBJ databases">
        <authorList>
            <person name="Harkins D.M."/>
            <person name="Durkin A.S."/>
            <person name="Brinkac L.M."/>
            <person name="Haft D.H."/>
            <person name="Selengut J.D."/>
            <person name="Sanka R."/>
            <person name="DePew J."/>
            <person name="Purushe J."/>
            <person name="Hartskeerl R.A."/>
            <person name="Ahmed A."/>
            <person name="van der Linden H."/>
            <person name="Goris M.G.A."/>
            <person name="Vinetz J.M."/>
            <person name="Sutton G.G."/>
            <person name="Nierman W.C."/>
            <person name="Fouts D.E."/>
        </authorList>
    </citation>
    <scope>NUCLEOTIDE SEQUENCE [LARGE SCALE GENOMIC DNA]</scope>
    <source>
        <strain evidence="1">5399</strain>
    </source>
</reference>
<dbReference type="EMBL" id="AHMO02000008">
    <property type="protein sequence ID" value="EQA44501.1"/>
    <property type="molecule type" value="Genomic_DNA"/>
</dbReference>
<protein>
    <submittedName>
        <fullName evidence="1">Uncharacterized protein</fullName>
    </submittedName>
</protein>
<keyword evidence="2" id="KW-1185">Reference proteome</keyword>
<organism evidence="1 2">
    <name type="scientific">Leptospira broomii serovar Hurstbridge str. 5399</name>
    <dbReference type="NCBI Taxonomy" id="1049789"/>
    <lineage>
        <taxon>Bacteria</taxon>
        <taxon>Pseudomonadati</taxon>
        <taxon>Spirochaetota</taxon>
        <taxon>Spirochaetia</taxon>
        <taxon>Leptospirales</taxon>
        <taxon>Leptospiraceae</taxon>
        <taxon>Leptospira</taxon>
    </lineage>
</organism>
<evidence type="ECO:0000313" key="1">
    <source>
        <dbReference type="EMBL" id="EQA44501.1"/>
    </source>
</evidence>
<dbReference type="AlphaFoldDB" id="T0F9B7"/>
<comment type="caution">
    <text evidence="1">The sequence shown here is derived from an EMBL/GenBank/DDBJ whole genome shotgun (WGS) entry which is preliminary data.</text>
</comment>
<dbReference type="Proteomes" id="UP000015454">
    <property type="component" value="Unassembled WGS sequence"/>
</dbReference>
<accession>T0F9B7</accession>
<proteinExistence type="predicted"/>
<evidence type="ECO:0000313" key="2">
    <source>
        <dbReference type="Proteomes" id="UP000015454"/>
    </source>
</evidence>
<gene>
    <name evidence="1" type="ORF">LEP1GSC050_3336</name>
</gene>
<name>T0F9B7_9LEPT</name>